<feature type="region of interest" description="Disordered" evidence="1">
    <location>
        <begin position="54"/>
        <end position="80"/>
    </location>
</feature>
<evidence type="ECO:0000313" key="3">
    <source>
        <dbReference type="Proteomes" id="UP000248423"/>
    </source>
</evidence>
<gene>
    <name evidence="2" type="ORF">BO78DRAFT_399790</name>
</gene>
<evidence type="ECO:0000256" key="1">
    <source>
        <dbReference type="SAM" id="MobiDB-lite"/>
    </source>
</evidence>
<keyword evidence="3" id="KW-1185">Reference proteome</keyword>
<proteinExistence type="predicted"/>
<dbReference type="AlphaFoldDB" id="A0A319ERN4"/>
<name>A0A319ERN4_ASPSB</name>
<evidence type="ECO:0000313" key="2">
    <source>
        <dbReference type="EMBL" id="PYI03509.1"/>
    </source>
</evidence>
<sequence length="80" mass="9194">MIACTDSWSTILSGCAYTKSSKLIFGRIKSNPSPRRGRPLEKVKTNEMYASSLRSQKMRHHHHSHHYNKTLTWRAAQPAL</sequence>
<protein>
    <submittedName>
        <fullName evidence="2">Uncharacterized protein</fullName>
    </submittedName>
</protein>
<feature type="compositionally biased region" description="Basic residues" evidence="1">
    <location>
        <begin position="56"/>
        <end position="68"/>
    </location>
</feature>
<dbReference type="VEuPathDB" id="FungiDB:BO78DRAFT_399790"/>
<reference evidence="2 3" key="1">
    <citation type="submission" date="2018-02" db="EMBL/GenBank/DDBJ databases">
        <title>The genomes of Aspergillus section Nigri reveals drivers in fungal speciation.</title>
        <authorList>
            <consortium name="DOE Joint Genome Institute"/>
            <person name="Vesth T.C."/>
            <person name="Nybo J."/>
            <person name="Theobald S."/>
            <person name="Brandl J."/>
            <person name="Frisvad J.C."/>
            <person name="Nielsen K.F."/>
            <person name="Lyhne E.K."/>
            <person name="Kogle M.E."/>
            <person name="Kuo A."/>
            <person name="Riley R."/>
            <person name="Clum A."/>
            <person name="Nolan M."/>
            <person name="Lipzen A."/>
            <person name="Salamov A."/>
            <person name="Henrissat B."/>
            <person name="Wiebenga A."/>
            <person name="De vries R.P."/>
            <person name="Grigoriev I.V."/>
            <person name="Mortensen U.H."/>
            <person name="Andersen M.R."/>
            <person name="Baker S.E."/>
        </authorList>
    </citation>
    <scope>NUCLEOTIDE SEQUENCE [LARGE SCALE GENOMIC DNA]</scope>
    <source>
        <strain evidence="2 3">CBS 121057</strain>
    </source>
</reference>
<dbReference type="Proteomes" id="UP000248423">
    <property type="component" value="Unassembled WGS sequence"/>
</dbReference>
<dbReference type="EMBL" id="KZ826380">
    <property type="protein sequence ID" value="PYI03509.1"/>
    <property type="molecule type" value="Genomic_DNA"/>
</dbReference>
<accession>A0A319ERN4</accession>
<organism evidence="2 3">
    <name type="scientific">Aspergillus sclerotiicarbonarius (strain CBS 121057 / IBT 28362)</name>
    <dbReference type="NCBI Taxonomy" id="1448318"/>
    <lineage>
        <taxon>Eukaryota</taxon>
        <taxon>Fungi</taxon>
        <taxon>Dikarya</taxon>
        <taxon>Ascomycota</taxon>
        <taxon>Pezizomycotina</taxon>
        <taxon>Eurotiomycetes</taxon>
        <taxon>Eurotiomycetidae</taxon>
        <taxon>Eurotiales</taxon>
        <taxon>Aspergillaceae</taxon>
        <taxon>Aspergillus</taxon>
        <taxon>Aspergillus subgen. Circumdati</taxon>
    </lineage>
</organism>